<dbReference type="PANTHER" id="PTHR30146:SF153">
    <property type="entry name" value="LACTOSE OPERON REPRESSOR"/>
    <property type="match status" value="1"/>
</dbReference>
<evidence type="ECO:0000259" key="4">
    <source>
        <dbReference type="PROSITE" id="PS50932"/>
    </source>
</evidence>
<dbReference type="CDD" id="cd06267">
    <property type="entry name" value="PBP1_LacI_sugar_binding-like"/>
    <property type="match status" value="1"/>
</dbReference>
<dbReference type="Pfam" id="PF13377">
    <property type="entry name" value="Peripla_BP_3"/>
    <property type="match status" value="1"/>
</dbReference>
<dbReference type="Pfam" id="PF00356">
    <property type="entry name" value="LacI"/>
    <property type="match status" value="1"/>
</dbReference>
<dbReference type="Proteomes" id="UP001501676">
    <property type="component" value="Unassembled WGS sequence"/>
</dbReference>
<comment type="caution">
    <text evidence="5">The sequence shown here is derived from an EMBL/GenBank/DDBJ whole genome shotgun (WGS) entry which is preliminary data.</text>
</comment>
<dbReference type="InterPro" id="IPR028082">
    <property type="entry name" value="Peripla_BP_I"/>
</dbReference>
<dbReference type="Gene3D" id="3.40.50.2300">
    <property type="match status" value="2"/>
</dbReference>
<dbReference type="PANTHER" id="PTHR30146">
    <property type="entry name" value="LACI-RELATED TRANSCRIPTIONAL REPRESSOR"/>
    <property type="match status" value="1"/>
</dbReference>
<evidence type="ECO:0000256" key="1">
    <source>
        <dbReference type="ARBA" id="ARBA00023015"/>
    </source>
</evidence>
<dbReference type="Gene3D" id="1.10.260.40">
    <property type="entry name" value="lambda repressor-like DNA-binding domains"/>
    <property type="match status" value="1"/>
</dbReference>
<dbReference type="RefSeq" id="WP_345726717.1">
    <property type="nucleotide sequence ID" value="NZ_BAAAYN010000005.1"/>
</dbReference>
<organism evidence="5 6">
    <name type="scientific">Cryptosporangium minutisporangium</name>
    <dbReference type="NCBI Taxonomy" id="113569"/>
    <lineage>
        <taxon>Bacteria</taxon>
        <taxon>Bacillati</taxon>
        <taxon>Actinomycetota</taxon>
        <taxon>Actinomycetes</taxon>
        <taxon>Cryptosporangiales</taxon>
        <taxon>Cryptosporangiaceae</taxon>
        <taxon>Cryptosporangium</taxon>
    </lineage>
</organism>
<dbReference type="SUPFAM" id="SSF53822">
    <property type="entry name" value="Periplasmic binding protein-like I"/>
    <property type="match status" value="1"/>
</dbReference>
<dbReference type="InterPro" id="IPR046335">
    <property type="entry name" value="LacI/GalR-like_sensor"/>
</dbReference>
<evidence type="ECO:0000313" key="6">
    <source>
        <dbReference type="Proteomes" id="UP001501676"/>
    </source>
</evidence>
<keyword evidence="6" id="KW-1185">Reference proteome</keyword>
<keyword evidence="2 5" id="KW-0238">DNA-binding</keyword>
<dbReference type="SUPFAM" id="SSF47413">
    <property type="entry name" value="lambda repressor-like DNA-binding domains"/>
    <property type="match status" value="1"/>
</dbReference>
<evidence type="ECO:0000256" key="3">
    <source>
        <dbReference type="ARBA" id="ARBA00023163"/>
    </source>
</evidence>
<dbReference type="SMART" id="SM00354">
    <property type="entry name" value="HTH_LACI"/>
    <property type="match status" value="1"/>
</dbReference>
<dbReference type="InterPro" id="IPR010982">
    <property type="entry name" value="Lambda_DNA-bd_dom_sf"/>
</dbReference>
<evidence type="ECO:0000313" key="5">
    <source>
        <dbReference type="EMBL" id="GAA3383489.1"/>
    </source>
</evidence>
<feature type="domain" description="HTH lacI-type" evidence="4">
    <location>
        <begin position="9"/>
        <end position="65"/>
    </location>
</feature>
<sequence>MREAAPKRVTAADIAREIGVSRATVGFVLNNTPGQTISEATRQRVLDAATRLGYRPHSAARALASGRSQLVLLVLPDWPIEFSMRLYLEEAYRVLEDAGYALVTATRHAGTGTRPLWESLNPDVVVGFHPFDADDVASMRASGVGVIFPDPALPGDPGDIGTFAEGPRLQALHLHELGHRRLGFAAAPDLRVAALTEERARLAQDAARALDLPPLRVKTVDHRDGSARRAVEEWRAAGVTGVVAYNDDVAAEVVGAAVRAGVSVPAELAVIGHDDTPIASVFVPTLSSVRVDHAAAGRLVAHLALHQADGRPLPAPLEPLDAVVVARESTLGPMTRAPAATPMG</sequence>
<protein>
    <submittedName>
        <fullName evidence="5">LacI family DNA-binding transcriptional regulator</fullName>
    </submittedName>
</protein>
<keyword evidence="3" id="KW-0804">Transcription</keyword>
<gene>
    <name evidence="5" type="ORF">GCM10020369_09560</name>
</gene>
<dbReference type="GO" id="GO:0003677">
    <property type="term" value="F:DNA binding"/>
    <property type="evidence" value="ECO:0007669"/>
    <property type="project" value="UniProtKB-KW"/>
</dbReference>
<name>A0ABP6SS00_9ACTN</name>
<dbReference type="CDD" id="cd01392">
    <property type="entry name" value="HTH_LacI"/>
    <property type="match status" value="1"/>
</dbReference>
<accession>A0ABP6SS00</accession>
<keyword evidence="1" id="KW-0805">Transcription regulation</keyword>
<proteinExistence type="predicted"/>
<reference evidence="6" key="1">
    <citation type="journal article" date="2019" name="Int. J. Syst. Evol. Microbiol.">
        <title>The Global Catalogue of Microorganisms (GCM) 10K type strain sequencing project: providing services to taxonomists for standard genome sequencing and annotation.</title>
        <authorList>
            <consortium name="The Broad Institute Genomics Platform"/>
            <consortium name="The Broad Institute Genome Sequencing Center for Infectious Disease"/>
            <person name="Wu L."/>
            <person name="Ma J."/>
        </authorList>
    </citation>
    <scope>NUCLEOTIDE SEQUENCE [LARGE SCALE GENOMIC DNA]</scope>
    <source>
        <strain evidence="6">JCM 9458</strain>
    </source>
</reference>
<dbReference type="PROSITE" id="PS50932">
    <property type="entry name" value="HTH_LACI_2"/>
    <property type="match status" value="1"/>
</dbReference>
<dbReference type="EMBL" id="BAAAYN010000005">
    <property type="protein sequence ID" value="GAA3383489.1"/>
    <property type="molecule type" value="Genomic_DNA"/>
</dbReference>
<evidence type="ECO:0000256" key="2">
    <source>
        <dbReference type="ARBA" id="ARBA00023125"/>
    </source>
</evidence>
<dbReference type="InterPro" id="IPR000843">
    <property type="entry name" value="HTH_LacI"/>
</dbReference>